<dbReference type="Proteomes" id="UP000005238">
    <property type="component" value="Unassembled WGS sequence"/>
</dbReference>
<organism evidence="2 3">
    <name type="scientific">Phytophthora ramorum</name>
    <name type="common">Sudden oak death agent</name>
    <dbReference type="NCBI Taxonomy" id="164328"/>
    <lineage>
        <taxon>Eukaryota</taxon>
        <taxon>Sar</taxon>
        <taxon>Stramenopiles</taxon>
        <taxon>Oomycota</taxon>
        <taxon>Peronosporomycetes</taxon>
        <taxon>Peronosporales</taxon>
        <taxon>Peronosporaceae</taxon>
        <taxon>Phytophthora</taxon>
    </lineage>
</organism>
<proteinExistence type="predicted"/>
<dbReference type="InParanoid" id="H3GVU9"/>
<dbReference type="VEuPathDB" id="FungiDB:KRP23_12838"/>
<keyword evidence="3" id="KW-1185">Reference proteome</keyword>
<evidence type="ECO:0000256" key="1">
    <source>
        <dbReference type="SAM" id="MobiDB-lite"/>
    </source>
</evidence>
<name>H3GVU9_PHYRM</name>
<dbReference type="VEuPathDB" id="FungiDB:KRP22_3841"/>
<dbReference type="eggNOG" id="ENOG502SSQH">
    <property type="taxonomic scope" value="Eukaryota"/>
</dbReference>
<protein>
    <submittedName>
        <fullName evidence="2">Uncharacterized protein</fullName>
    </submittedName>
</protein>
<dbReference type="HOGENOM" id="CLU_663034_0_0_1"/>
<dbReference type="EMBL" id="DS566057">
    <property type="status" value="NOT_ANNOTATED_CDS"/>
    <property type="molecule type" value="Genomic_DNA"/>
</dbReference>
<dbReference type="AlphaFoldDB" id="H3GVU9"/>
<evidence type="ECO:0000313" key="3">
    <source>
        <dbReference type="Proteomes" id="UP000005238"/>
    </source>
</evidence>
<reference evidence="2" key="2">
    <citation type="submission" date="2015-06" db="UniProtKB">
        <authorList>
            <consortium name="EnsemblProtists"/>
        </authorList>
    </citation>
    <scope>IDENTIFICATION</scope>
    <source>
        <strain evidence="2">Pr102</strain>
    </source>
</reference>
<reference evidence="3" key="1">
    <citation type="journal article" date="2006" name="Science">
        <title>Phytophthora genome sequences uncover evolutionary origins and mechanisms of pathogenesis.</title>
        <authorList>
            <person name="Tyler B.M."/>
            <person name="Tripathy S."/>
            <person name="Zhang X."/>
            <person name="Dehal P."/>
            <person name="Jiang R.H."/>
            <person name="Aerts A."/>
            <person name="Arredondo F.D."/>
            <person name="Baxter L."/>
            <person name="Bensasson D."/>
            <person name="Beynon J.L."/>
            <person name="Chapman J."/>
            <person name="Damasceno C.M."/>
            <person name="Dorrance A.E."/>
            <person name="Dou D."/>
            <person name="Dickerman A.W."/>
            <person name="Dubchak I.L."/>
            <person name="Garbelotto M."/>
            <person name="Gijzen M."/>
            <person name="Gordon S.G."/>
            <person name="Govers F."/>
            <person name="Grunwald N.J."/>
            <person name="Huang W."/>
            <person name="Ivors K.L."/>
            <person name="Jones R.W."/>
            <person name="Kamoun S."/>
            <person name="Krampis K."/>
            <person name="Lamour K.H."/>
            <person name="Lee M.K."/>
            <person name="McDonald W.H."/>
            <person name="Medina M."/>
            <person name="Meijer H.J."/>
            <person name="Nordberg E.K."/>
            <person name="Maclean D.J."/>
            <person name="Ospina-Giraldo M.D."/>
            <person name="Morris P.F."/>
            <person name="Phuntumart V."/>
            <person name="Putnam N.H."/>
            <person name="Rash S."/>
            <person name="Rose J.K."/>
            <person name="Sakihama Y."/>
            <person name="Salamov A.A."/>
            <person name="Savidor A."/>
            <person name="Scheuring C.F."/>
            <person name="Smith B.M."/>
            <person name="Sobral B.W."/>
            <person name="Terry A."/>
            <person name="Torto-Alalibo T.A."/>
            <person name="Win J."/>
            <person name="Xu Z."/>
            <person name="Zhang H."/>
            <person name="Grigoriev I.V."/>
            <person name="Rokhsar D.S."/>
            <person name="Boore J.L."/>
        </authorList>
    </citation>
    <scope>NUCLEOTIDE SEQUENCE [LARGE SCALE GENOMIC DNA]</scope>
    <source>
        <strain evidence="3">Pr102</strain>
    </source>
</reference>
<feature type="compositionally biased region" description="Polar residues" evidence="1">
    <location>
        <begin position="68"/>
        <end position="77"/>
    </location>
</feature>
<sequence>MSEEPELEPLSGPSTPTRVPANDLVLSDFLAFVDTFPTNSDKLLDEQAEAGAINTAVELVNDDDERSQPLSTGPQSKEQQRRPEVSLRKTNAKEQQLVQVAQQKNELLVENAQLRKQFHRAAAFSSTLQQMLNNEHKLYLANSSYFLVLKPLTTPDCQRELRRSLDVIMPTYGVAKSVNRAREICGWDEKRLTKRADFHNLKSKLLRGKSARFVFNQTWELFLDPIRTEKLFAPVMNVRCRLVQRIDDNNVLFCYDHAASRVLSEKTDIPSVSTMALVTRVSTETGHLIITRGLRRGIDFEQRGQDCEVTIGGVTPALRQSSYFWMVECVQLALRWEMAVFGPRFRAT</sequence>
<feature type="region of interest" description="Disordered" evidence="1">
    <location>
        <begin position="1"/>
        <end position="20"/>
    </location>
</feature>
<dbReference type="OMA" id="AMHEDDG"/>
<evidence type="ECO:0000313" key="2">
    <source>
        <dbReference type="EnsemblProtists" id="Phyra81530"/>
    </source>
</evidence>
<feature type="region of interest" description="Disordered" evidence="1">
    <location>
        <begin position="59"/>
        <end position="91"/>
    </location>
</feature>
<dbReference type="EnsemblProtists" id="Phyra81530">
    <property type="protein sequence ID" value="Phyra81530"/>
    <property type="gene ID" value="Phyra81530"/>
</dbReference>
<accession>H3GVU9</accession>
<feature type="compositionally biased region" description="Basic and acidic residues" evidence="1">
    <location>
        <begin position="78"/>
        <end position="87"/>
    </location>
</feature>